<proteinExistence type="predicted"/>
<keyword evidence="6" id="KW-1185">Reference proteome</keyword>
<dbReference type="InterPro" id="IPR008792">
    <property type="entry name" value="PQQD"/>
</dbReference>
<feature type="transmembrane region" description="Helical" evidence="3">
    <location>
        <begin position="327"/>
        <end position="347"/>
    </location>
</feature>
<dbReference type="AlphaFoldDB" id="A0A8J7GIU3"/>
<dbReference type="Pfam" id="PF00498">
    <property type="entry name" value="FHA"/>
    <property type="match status" value="1"/>
</dbReference>
<dbReference type="RefSeq" id="WP_197004267.1">
    <property type="nucleotide sequence ID" value="NZ_BONS01000020.1"/>
</dbReference>
<dbReference type="GO" id="GO:0008237">
    <property type="term" value="F:metallopeptidase activity"/>
    <property type="evidence" value="ECO:0007669"/>
    <property type="project" value="UniProtKB-KW"/>
</dbReference>
<keyword evidence="1" id="KW-0597">Phosphoprotein</keyword>
<feature type="compositionally biased region" description="Low complexity" evidence="2">
    <location>
        <begin position="145"/>
        <end position="164"/>
    </location>
</feature>
<dbReference type="InterPro" id="IPR000253">
    <property type="entry name" value="FHA_dom"/>
</dbReference>
<gene>
    <name evidence="5" type="ORF">IW245_003584</name>
</gene>
<evidence type="ECO:0000259" key="4">
    <source>
        <dbReference type="PROSITE" id="PS50006"/>
    </source>
</evidence>
<dbReference type="InterPro" id="IPR008984">
    <property type="entry name" value="SMAD_FHA_dom_sf"/>
</dbReference>
<organism evidence="5 6">
    <name type="scientific">Longispora fulva</name>
    <dbReference type="NCBI Taxonomy" id="619741"/>
    <lineage>
        <taxon>Bacteria</taxon>
        <taxon>Bacillati</taxon>
        <taxon>Actinomycetota</taxon>
        <taxon>Actinomycetes</taxon>
        <taxon>Micromonosporales</taxon>
        <taxon>Micromonosporaceae</taxon>
        <taxon>Longispora</taxon>
    </lineage>
</organism>
<protein>
    <submittedName>
        <fullName evidence="5">Putative peptide zinc metalloprotease protein</fullName>
    </submittedName>
</protein>
<keyword evidence="5" id="KW-0378">Hydrolase</keyword>
<evidence type="ECO:0000256" key="2">
    <source>
        <dbReference type="SAM" id="MobiDB-lite"/>
    </source>
</evidence>
<evidence type="ECO:0000313" key="5">
    <source>
        <dbReference type="EMBL" id="MBG6137390.1"/>
    </source>
</evidence>
<keyword evidence="3" id="KW-0812">Transmembrane</keyword>
<evidence type="ECO:0000313" key="6">
    <source>
        <dbReference type="Proteomes" id="UP000622552"/>
    </source>
</evidence>
<sequence>MLCHACHVHLRRDFPYCLRCGTLRTGVRITEYEAPHLRHAGRAYPLDREVTTIGRAGDNDLVIDHPSVSRRHAHVARTPDGYAVEDLGSFNGTGVADQTLFAASAVLSDSTQLHIGDVPVRFEQPRSAAVGGRTVVWGTEHTGLAPPAGHAGHAPPEPAATATEPLNVRPRRRGHWALKEVPGGGTWVLRNTRTGRYLELDDRDVFLWHLLDGRNTVRDLLFAFAEEYGELALPRIENTLHTLGGHEFVAGLHGQAATRSAWRRWARIELAITGLDAAFERVYRGFGWRFFTRTSTVVSWVVIVVGLAGFGVAATRQRLFDTAGAGYLGAVGVALAYLVALVLHEAAHALAVKSYGRTVTRAGFMLVFGLPFAFVDTSDMWFGDRRSRLVVTLAGPLSTAALAGTAALGAAALPSPVASGLCYQLAFGLYINTLYNLNPLLPLDGYQALADALRMPRLREESFGYLFSGAWLRARPGRRELGLAGYAVAAALGTAGIVLLALLAWRSRLAEFTQRHLPPPWGAVALGCVIMVALIPVWLRLGRRVAGVFR</sequence>
<dbReference type="SMART" id="SM00240">
    <property type="entry name" value="FHA"/>
    <property type="match status" value="1"/>
</dbReference>
<feature type="transmembrane region" description="Helical" evidence="3">
    <location>
        <begin position="417"/>
        <end position="437"/>
    </location>
</feature>
<dbReference type="SUPFAM" id="SSF49879">
    <property type="entry name" value="SMAD/FHA domain"/>
    <property type="match status" value="1"/>
</dbReference>
<feature type="transmembrane region" description="Helical" evidence="3">
    <location>
        <begin position="297"/>
        <end position="315"/>
    </location>
</feature>
<keyword evidence="5" id="KW-0645">Protease</keyword>
<dbReference type="PROSITE" id="PS50006">
    <property type="entry name" value="FHA_DOMAIN"/>
    <property type="match status" value="1"/>
</dbReference>
<feature type="transmembrane region" description="Helical" evidence="3">
    <location>
        <begin position="521"/>
        <end position="541"/>
    </location>
</feature>
<feature type="transmembrane region" description="Helical" evidence="3">
    <location>
        <begin position="483"/>
        <end position="505"/>
    </location>
</feature>
<dbReference type="PANTHER" id="PTHR35864">
    <property type="entry name" value="ZINC METALLOPROTEASE MJ0611-RELATED"/>
    <property type="match status" value="1"/>
</dbReference>
<dbReference type="CDD" id="cd00060">
    <property type="entry name" value="FHA"/>
    <property type="match status" value="1"/>
</dbReference>
<comment type="caution">
    <text evidence="5">The sequence shown here is derived from an EMBL/GenBank/DDBJ whole genome shotgun (WGS) entry which is preliminary data.</text>
</comment>
<feature type="region of interest" description="Disordered" evidence="2">
    <location>
        <begin position="144"/>
        <end position="164"/>
    </location>
</feature>
<feature type="transmembrane region" description="Helical" evidence="3">
    <location>
        <begin position="389"/>
        <end position="411"/>
    </location>
</feature>
<dbReference type="InterPro" id="IPR052348">
    <property type="entry name" value="Metallopeptidase_M50B"/>
</dbReference>
<keyword evidence="3" id="KW-1133">Transmembrane helix</keyword>
<keyword evidence="5" id="KW-0482">Metalloprotease</keyword>
<dbReference type="Proteomes" id="UP000622552">
    <property type="component" value="Unassembled WGS sequence"/>
</dbReference>
<dbReference type="PANTHER" id="PTHR35864:SF1">
    <property type="entry name" value="ZINC METALLOPROTEASE YWHC-RELATED"/>
    <property type="match status" value="1"/>
</dbReference>
<accession>A0A8J7GIU3</accession>
<name>A0A8J7GIU3_9ACTN</name>
<dbReference type="EMBL" id="JADOUF010000001">
    <property type="protein sequence ID" value="MBG6137390.1"/>
    <property type="molecule type" value="Genomic_DNA"/>
</dbReference>
<evidence type="ECO:0000256" key="1">
    <source>
        <dbReference type="ARBA" id="ARBA00022553"/>
    </source>
</evidence>
<dbReference type="Pfam" id="PF05402">
    <property type="entry name" value="PqqD"/>
    <property type="match status" value="1"/>
</dbReference>
<feature type="domain" description="FHA" evidence="4">
    <location>
        <begin position="51"/>
        <end position="100"/>
    </location>
</feature>
<dbReference type="Gene3D" id="2.60.200.20">
    <property type="match status" value="1"/>
</dbReference>
<feature type="transmembrane region" description="Helical" evidence="3">
    <location>
        <begin position="359"/>
        <end position="377"/>
    </location>
</feature>
<keyword evidence="3" id="KW-0472">Membrane</keyword>
<evidence type="ECO:0000256" key="3">
    <source>
        <dbReference type="SAM" id="Phobius"/>
    </source>
</evidence>
<reference evidence="5" key="1">
    <citation type="submission" date="2020-11" db="EMBL/GenBank/DDBJ databases">
        <title>Sequencing the genomes of 1000 actinobacteria strains.</title>
        <authorList>
            <person name="Klenk H.-P."/>
        </authorList>
    </citation>
    <scope>NUCLEOTIDE SEQUENCE</scope>
    <source>
        <strain evidence="5">DSM 45356</strain>
    </source>
</reference>